<keyword evidence="11 16" id="KW-0694">RNA-binding</keyword>
<dbReference type="GO" id="GO:0000287">
    <property type="term" value="F:magnesium ion binding"/>
    <property type="evidence" value="ECO:0007669"/>
    <property type="project" value="UniProtKB-UniRule"/>
</dbReference>
<keyword evidence="10 15" id="KW-0460">Magnesium</keyword>
<comment type="similarity">
    <text evidence="2 15">Belongs to the phenylalanyl-tRNA synthetase beta subunit family. Type 1 subfamily.</text>
</comment>
<dbReference type="PROSITE" id="PS51447">
    <property type="entry name" value="FDX_ACB"/>
    <property type="match status" value="1"/>
</dbReference>
<dbReference type="EMBL" id="UGYW01000002">
    <property type="protein sequence ID" value="SUJ03413.1"/>
    <property type="molecule type" value="Genomic_DNA"/>
</dbReference>
<dbReference type="InterPro" id="IPR005147">
    <property type="entry name" value="tRNA_synthase_B5-dom"/>
</dbReference>
<dbReference type="CDD" id="cd02796">
    <property type="entry name" value="tRNA_bind_bactPheRS"/>
    <property type="match status" value="1"/>
</dbReference>
<dbReference type="Gene3D" id="2.40.50.140">
    <property type="entry name" value="Nucleic acid-binding proteins"/>
    <property type="match status" value="1"/>
</dbReference>
<name>A0A380BM52_SPHSI</name>
<dbReference type="InterPro" id="IPR036690">
    <property type="entry name" value="Fdx_antiC-bd_sf"/>
</dbReference>
<evidence type="ECO:0000256" key="16">
    <source>
        <dbReference type="PROSITE-ProRule" id="PRU00209"/>
    </source>
</evidence>
<dbReference type="NCBIfam" id="NF045760">
    <property type="entry name" value="YtpR"/>
    <property type="match status" value="1"/>
</dbReference>
<dbReference type="Gene3D" id="3.30.70.380">
    <property type="entry name" value="Ferrodoxin-fold anticodon-binding domain"/>
    <property type="match status" value="1"/>
</dbReference>
<feature type="binding site" evidence="15">
    <location>
        <position position="464"/>
    </location>
    <ligand>
        <name>Mg(2+)</name>
        <dbReference type="ChEBI" id="CHEBI:18420"/>
        <note>shared with alpha subunit</note>
    </ligand>
</feature>
<dbReference type="FunFam" id="2.40.50.140:FF:000045">
    <property type="entry name" value="Phenylalanine--tRNA ligase beta subunit"/>
    <property type="match status" value="1"/>
</dbReference>
<evidence type="ECO:0000256" key="13">
    <source>
        <dbReference type="ARBA" id="ARBA00023146"/>
    </source>
</evidence>
<keyword evidence="5 16" id="KW-0820">tRNA-binding</keyword>
<evidence type="ECO:0000256" key="14">
    <source>
        <dbReference type="ARBA" id="ARBA00049255"/>
    </source>
</evidence>
<dbReference type="PANTHER" id="PTHR10947:SF0">
    <property type="entry name" value="PHENYLALANINE--TRNA LIGASE BETA SUBUNIT"/>
    <property type="match status" value="1"/>
</dbReference>
<feature type="binding site" evidence="15">
    <location>
        <position position="474"/>
    </location>
    <ligand>
        <name>Mg(2+)</name>
        <dbReference type="ChEBI" id="CHEBI:18420"/>
        <note>shared with alpha subunit</note>
    </ligand>
</feature>
<feature type="domain" description="TRNA-binding" evidence="17">
    <location>
        <begin position="43"/>
        <end position="156"/>
    </location>
</feature>
<dbReference type="Pfam" id="PF03147">
    <property type="entry name" value="FDX-ACB"/>
    <property type="match status" value="1"/>
</dbReference>
<feature type="binding site" evidence="15">
    <location>
        <position position="470"/>
    </location>
    <ligand>
        <name>Mg(2+)</name>
        <dbReference type="ChEBI" id="CHEBI:18420"/>
        <note>shared with alpha subunit</note>
    </ligand>
</feature>
<keyword evidence="13 15" id="KW-0030">Aminoacyl-tRNA synthetase</keyword>
<organism evidence="20 21">
    <name type="scientific">Sphingobacterium spiritivorum</name>
    <name type="common">Flavobacterium spiritivorum</name>
    <dbReference type="NCBI Taxonomy" id="258"/>
    <lineage>
        <taxon>Bacteria</taxon>
        <taxon>Pseudomonadati</taxon>
        <taxon>Bacteroidota</taxon>
        <taxon>Sphingobacteriia</taxon>
        <taxon>Sphingobacteriales</taxon>
        <taxon>Sphingobacteriaceae</taxon>
        <taxon>Sphingobacterium</taxon>
    </lineage>
</organism>
<dbReference type="SUPFAM" id="SSF46955">
    <property type="entry name" value="Putative DNA-binding domain"/>
    <property type="match status" value="1"/>
</dbReference>
<evidence type="ECO:0000256" key="8">
    <source>
        <dbReference type="ARBA" id="ARBA00022741"/>
    </source>
</evidence>
<dbReference type="InterPro" id="IPR005146">
    <property type="entry name" value="B3/B4_tRNA-bd"/>
</dbReference>
<dbReference type="EC" id="6.1.1.20" evidence="15"/>
<dbReference type="Pfam" id="PF03483">
    <property type="entry name" value="B3_4"/>
    <property type="match status" value="1"/>
</dbReference>
<dbReference type="InterPro" id="IPR045864">
    <property type="entry name" value="aa-tRNA-synth_II/BPL/LPL"/>
</dbReference>
<dbReference type="PROSITE" id="PS50886">
    <property type="entry name" value="TRBD"/>
    <property type="match status" value="1"/>
</dbReference>
<reference evidence="20 21" key="1">
    <citation type="submission" date="2018-06" db="EMBL/GenBank/DDBJ databases">
        <authorList>
            <consortium name="Pathogen Informatics"/>
            <person name="Doyle S."/>
        </authorList>
    </citation>
    <scope>NUCLEOTIDE SEQUENCE [LARGE SCALE GENOMIC DNA]</scope>
    <source>
        <strain evidence="20 21">NCTC11388</strain>
    </source>
</reference>
<evidence type="ECO:0000256" key="11">
    <source>
        <dbReference type="ARBA" id="ARBA00022884"/>
    </source>
</evidence>
<keyword evidence="9 15" id="KW-0067">ATP-binding</keyword>
<evidence type="ECO:0000256" key="15">
    <source>
        <dbReference type="HAMAP-Rule" id="MF_00283"/>
    </source>
</evidence>
<dbReference type="Gene3D" id="3.50.40.10">
    <property type="entry name" value="Phenylalanyl-trna Synthetase, Chain B, domain 3"/>
    <property type="match status" value="1"/>
</dbReference>
<dbReference type="SUPFAM" id="SSF54991">
    <property type="entry name" value="Anticodon-binding domain of PheRS"/>
    <property type="match status" value="1"/>
</dbReference>
<keyword evidence="4 15" id="KW-0963">Cytoplasm</keyword>
<evidence type="ECO:0000256" key="2">
    <source>
        <dbReference type="ARBA" id="ARBA00008653"/>
    </source>
</evidence>
<dbReference type="Gene3D" id="3.30.56.10">
    <property type="match status" value="2"/>
</dbReference>
<dbReference type="GO" id="GO:0000049">
    <property type="term" value="F:tRNA binding"/>
    <property type="evidence" value="ECO:0007669"/>
    <property type="project" value="UniProtKB-UniRule"/>
</dbReference>
<evidence type="ECO:0000256" key="10">
    <source>
        <dbReference type="ARBA" id="ARBA00022842"/>
    </source>
</evidence>
<evidence type="ECO:0000256" key="6">
    <source>
        <dbReference type="ARBA" id="ARBA00022598"/>
    </source>
</evidence>
<dbReference type="GO" id="GO:0006432">
    <property type="term" value="P:phenylalanyl-tRNA aminoacylation"/>
    <property type="evidence" value="ECO:0007669"/>
    <property type="project" value="UniProtKB-UniRule"/>
</dbReference>
<protein>
    <recommendedName>
        <fullName evidence="15">Phenylalanine--tRNA ligase beta subunit</fullName>
        <ecNumber evidence="15">6.1.1.20</ecNumber>
    </recommendedName>
    <alternativeName>
        <fullName evidence="15">Phenylalanyl-tRNA synthetase beta subunit</fullName>
        <shortName evidence="15">PheRS</shortName>
    </alternativeName>
</protein>
<dbReference type="AlphaFoldDB" id="A0A380BM52"/>
<dbReference type="SMART" id="SM00896">
    <property type="entry name" value="FDX-ACB"/>
    <property type="match status" value="1"/>
</dbReference>
<dbReference type="Pfam" id="PF17759">
    <property type="entry name" value="tRNA_synthFbeta"/>
    <property type="match status" value="1"/>
</dbReference>
<dbReference type="Pfam" id="PF03484">
    <property type="entry name" value="B5"/>
    <property type="match status" value="1"/>
</dbReference>
<comment type="cofactor">
    <cofactor evidence="15">
        <name>Mg(2+)</name>
        <dbReference type="ChEBI" id="CHEBI:18420"/>
    </cofactor>
    <text evidence="15">Binds 2 magnesium ions per tetramer.</text>
</comment>
<evidence type="ECO:0000256" key="9">
    <source>
        <dbReference type="ARBA" id="ARBA00022840"/>
    </source>
</evidence>
<evidence type="ECO:0000313" key="20">
    <source>
        <dbReference type="EMBL" id="SUJ03413.1"/>
    </source>
</evidence>
<dbReference type="SUPFAM" id="SSF55681">
    <property type="entry name" value="Class II aaRS and biotin synthetases"/>
    <property type="match status" value="1"/>
</dbReference>
<dbReference type="FunFam" id="3.30.70.380:FF:000001">
    <property type="entry name" value="Phenylalanine--tRNA ligase beta subunit"/>
    <property type="match status" value="1"/>
</dbReference>
<dbReference type="InterPro" id="IPR033714">
    <property type="entry name" value="tRNA_bind_bactPheRS"/>
</dbReference>
<dbReference type="GO" id="GO:0005524">
    <property type="term" value="F:ATP binding"/>
    <property type="evidence" value="ECO:0007669"/>
    <property type="project" value="UniProtKB-UniRule"/>
</dbReference>
<dbReference type="NCBIfam" id="TIGR00472">
    <property type="entry name" value="pheT_bact"/>
    <property type="match status" value="1"/>
</dbReference>
<evidence type="ECO:0000313" key="21">
    <source>
        <dbReference type="Proteomes" id="UP000254893"/>
    </source>
</evidence>
<evidence type="ECO:0000256" key="1">
    <source>
        <dbReference type="ARBA" id="ARBA00004496"/>
    </source>
</evidence>
<dbReference type="FunFam" id="3.50.40.10:FF:000001">
    <property type="entry name" value="Phenylalanine--tRNA ligase beta subunit"/>
    <property type="match status" value="1"/>
</dbReference>
<keyword evidence="8 15" id="KW-0547">Nucleotide-binding</keyword>
<keyword evidence="7 15" id="KW-0479">Metal-binding</keyword>
<dbReference type="GO" id="GO:0009328">
    <property type="term" value="C:phenylalanine-tRNA ligase complex"/>
    <property type="evidence" value="ECO:0007669"/>
    <property type="project" value="TreeGrafter"/>
</dbReference>
<evidence type="ECO:0000256" key="7">
    <source>
        <dbReference type="ARBA" id="ARBA00022723"/>
    </source>
</evidence>
<dbReference type="Gene3D" id="3.30.930.10">
    <property type="entry name" value="Bira Bifunctional Protein, Domain 2"/>
    <property type="match status" value="1"/>
</dbReference>
<proteinExistence type="inferred from homology"/>
<evidence type="ECO:0000256" key="3">
    <source>
        <dbReference type="ARBA" id="ARBA00011209"/>
    </source>
</evidence>
<dbReference type="PROSITE" id="PS51483">
    <property type="entry name" value="B5"/>
    <property type="match status" value="1"/>
</dbReference>
<accession>A0A380BM52</accession>
<dbReference type="SUPFAM" id="SSF50249">
    <property type="entry name" value="Nucleic acid-binding proteins"/>
    <property type="match status" value="1"/>
</dbReference>
<dbReference type="InterPro" id="IPR009061">
    <property type="entry name" value="DNA-bd_dom_put_sf"/>
</dbReference>
<dbReference type="GO" id="GO:0004826">
    <property type="term" value="F:phenylalanine-tRNA ligase activity"/>
    <property type="evidence" value="ECO:0007669"/>
    <property type="project" value="UniProtKB-UniRule"/>
</dbReference>
<dbReference type="RefSeq" id="WP_115169490.1">
    <property type="nucleotide sequence ID" value="NZ_UGYW01000002.1"/>
</dbReference>
<dbReference type="SMART" id="SM00873">
    <property type="entry name" value="B3_4"/>
    <property type="match status" value="1"/>
</dbReference>
<keyword evidence="6 15" id="KW-0436">Ligase</keyword>
<dbReference type="SUPFAM" id="SSF56037">
    <property type="entry name" value="PheT/TilS domain"/>
    <property type="match status" value="1"/>
</dbReference>
<dbReference type="Proteomes" id="UP000254893">
    <property type="component" value="Unassembled WGS sequence"/>
</dbReference>
<dbReference type="InterPro" id="IPR020825">
    <property type="entry name" value="Phe-tRNA_synthase-like_B3/B4"/>
</dbReference>
<dbReference type="HAMAP" id="MF_00283">
    <property type="entry name" value="Phe_tRNA_synth_beta1"/>
    <property type="match status" value="1"/>
</dbReference>
<dbReference type="InterPro" id="IPR041616">
    <property type="entry name" value="PheRS_beta_core"/>
</dbReference>
<dbReference type="PANTHER" id="PTHR10947">
    <property type="entry name" value="PHENYLALANYL-TRNA SYNTHETASE BETA CHAIN AND LEUCINE-RICH REPEAT-CONTAINING PROTEIN 47"/>
    <property type="match status" value="1"/>
</dbReference>
<dbReference type="InterPro" id="IPR004532">
    <property type="entry name" value="Phe-tRNA-ligase_IIc_bsu_bact"/>
</dbReference>
<evidence type="ECO:0000259" key="19">
    <source>
        <dbReference type="PROSITE" id="PS51483"/>
    </source>
</evidence>
<keyword evidence="12 15" id="KW-0648">Protein biosynthesis</keyword>
<evidence type="ECO:0000259" key="17">
    <source>
        <dbReference type="PROSITE" id="PS50886"/>
    </source>
</evidence>
<dbReference type="InterPro" id="IPR012340">
    <property type="entry name" value="NA-bd_OB-fold"/>
</dbReference>
<evidence type="ECO:0000256" key="5">
    <source>
        <dbReference type="ARBA" id="ARBA00022555"/>
    </source>
</evidence>
<comment type="subunit">
    <text evidence="3 15">Tetramer of two alpha and two beta subunits.</text>
</comment>
<feature type="domain" description="B5" evidence="19">
    <location>
        <begin position="410"/>
        <end position="486"/>
    </location>
</feature>
<evidence type="ECO:0000256" key="4">
    <source>
        <dbReference type="ARBA" id="ARBA00022490"/>
    </source>
</evidence>
<dbReference type="Pfam" id="PF01588">
    <property type="entry name" value="tRNA_bind"/>
    <property type="match status" value="1"/>
</dbReference>
<dbReference type="CDD" id="cd00769">
    <property type="entry name" value="PheRS_beta_core"/>
    <property type="match status" value="1"/>
</dbReference>
<comment type="subcellular location">
    <subcellularLocation>
        <location evidence="1 15">Cytoplasm</location>
    </subcellularLocation>
</comment>
<comment type="catalytic activity">
    <reaction evidence="14 15">
        <text>tRNA(Phe) + L-phenylalanine + ATP = L-phenylalanyl-tRNA(Phe) + AMP + diphosphate + H(+)</text>
        <dbReference type="Rhea" id="RHEA:19413"/>
        <dbReference type="Rhea" id="RHEA-COMP:9668"/>
        <dbReference type="Rhea" id="RHEA-COMP:9699"/>
        <dbReference type="ChEBI" id="CHEBI:15378"/>
        <dbReference type="ChEBI" id="CHEBI:30616"/>
        <dbReference type="ChEBI" id="CHEBI:33019"/>
        <dbReference type="ChEBI" id="CHEBI:58095"/>
        <dbReference type="ChEBI" id="CHEBI:78442"/>
        <dbReference type="ChEBI" id="CHEBI:78531"/>
        <dbReference type="ChEBI" id="CHEBI:456215"/>
        <dbReference type="EC" id="6.1.1.20"/>
    </reaction>
</comment>
<gene>
    <name evidence="15 20" type="primary">pheT</name>
    <name evidence="20" type="ORF">NCTC11388_01253</name>
</gene>
<dbReference type="InterPro" id="IPR045060">
    <property type="entry name" value="Phe-tRNA-ligase_IIc_bsu"/>
</dbReference>
<feature type="domain" description="FDX-ACB" evidence="18">
    <location>
        <begin position="706"/>
        <end position="799"/>
    </location>
</feature>
<evidence type="ECO:0000256" key="12">
    <source>
        <dbReference type="ARBA" id="ARBA00022917"/>
    </source>
</evidence>
<dbReference type="SMART" id="SM00874">
    <property type="entry name" value="B5"/>
    <property type="match status" value="1"/>
</dbReference>
<dbReference type="InterPro" id="IPR005121">
    <property type="entry name" value="Fdx_antiC-bd"/>
</dbReference>
<dbReference type="InterPro" id="IPR002547">
    <property type="entry name" value="tRNA-bd_dom"/>
</dbReference>
<sequence>MNISYNWLKNFVDIKDKTPEQISHILTDIGLEVEVLETVQSIPGGLEGLVVGEVKTCEQHPNADRLRVTTVDVGREELLHIVCGAPNVAGGQKVIVATVGTTVHPLEGEPFKINKSKIRGEVSEGMICAEDEIGLGKSHDGILVLPADTQIGQTARDYFHITDDYRYEIGLTPNRADAASHLGVARDLAGFFRTSFTLPDISAFQSAESAVQTTVSVRNTDAAPRYTGVNISGVTVKESPDWLKEKLNVIGIRPINNIVDVTNYVLHDLGQPLHAFDADQIAGQQVIVRNATEGEGFTTLDGVARTLSAEDLVIADAEKPMCIAGVFGGLHSGVSASTVNIFLESAYFNSVSVRKTAKRHALKTDSSFRFERGTDPNMTAFALKRAALLILEVAGGTVSSAITDLYPDPVAPFEFTVNYANVQRLIGKAIPKEDIRSIITSLGIAVAKENEHELLVQVPPFKVDVTREVDIVEEVLRIYGYNNIEIKQQINASLNTSEKPDREVVLNQVADLLIANGYNEILSNSLTKSEYVDDVDTAVKLLNPLSSDLDTMRQNLVFSALTAVSYNQKRKSTDLKFFEFGRTYHLLEEGYQERQHLGLALAGRQTGEKWSGEAKPVTFYTIKAAVDTIIRRLNIQGLEVTDTDSSYFDYGLSYKKGQKTLVAFGAVAQANLKKADVDGQVFFADFDWDQVLKVIRKNSIKYKEVSKFPAVRRDLALLVDEAVTFEKLRQVAVKTERKLLTEVNIFDVYKGDKLPQGKKSYALSFVLQDEEKTLADKQIDAIVQKLILNFEKELGAVVR</sequence>
<feature type="binding site" evidence="15">
    <location>
        <position position="473"/>
    </location>
    <ligand>
        <name>Mg(2+)</name>
        <dbReference type="ChEBI" id="CHEBI:18420"/>
        <note>shared with alpha subunit</note>
    </ligand>
</feature>
<evidence type="ECO:0000259" key="18">
    <source>
        <dbReference type="PROSITE" id="PS51447"/>
    </source>
</evidence>